<protein>
    <recommendedName>
        <fullName evidence="1">Tc1-like transposase DDE domain-containing protein</fullName>
    </recommendedName>
</protein>
<dbReference type="Gene3D" id="3.30.420.10">
    <property type="entry name" value="Ribonuclease H-like superfamily/Ribonuclease H"/>
    <property type="match status" value="1"/>
</dbReference>
<dbReference type="EMBL" id="CARXXK010000002">
    <property type="protein sequence ID" value="CAI6356782.1"/>
    <property type="molecule type" value="Genomic_DNA"/>
</dbReference>
<comment type="caution">
    <text evidence="3">The sequence shown here is derived from an EMBL/GenBank/DDBJ whole genome shotgun (WGS) entry which is preliminary data.</text>
</comment>
<dbReference type="InterPro" id="IPR038717">
    <property type="entry name" value="Tc1-like_DDE_dom"/>
</dbReference>
<dbReference type="InterPro" id="IPR036397">
    <property type="entry name" value="RNaseH_sf"/>
</dbReference>
<evidence type="ECO:0000259" key="1">
    <source>
        <dbReference type="Pfam" id="PF13358"/>
    </source>
</evidence>
<dbReference type="Proteomes" id="UP001160148">
    <property type="component" value="Unassembled WGS sequence"/>
</dbReference>
<name>A0AAV0WLV2_9HEMI</name>
<keyword evidence="4" id="KW-1185">Reference proteome</keyword>
<gene>
    <name evidence="3" type="ORF">MEUPH1_LOCUS12480</name>
    <name evidence="2" type="ORF">MEUPH1_LOCUS5732</name>
</gene>
<dbReference type="PANTHER" id="PTHR33939">
    <property type="entry name" value="PROTEIN CBG22215"/>
    <property type="match status" value="1"/>
</dbReference>
<dbReference type="GO" id="GO:0003676">
    <property type="term" value="F:nucleic acid binding"/>
    <property type="evidence" value="ECO:0007669"/>
    <property type="project" value="InterPro"/>
</dbReference>
<proteinExistence type="predicted"/>
<dbReference type="AlphaFoldDB" id="A0AAV0WLV2"/>
<feature type="domain" description="Tc1-like transposase DDE" evidence="1">
    <location>
        <begin position="261"/>
        <end position="391"/>
    </location>
</feature>
<dbReference type="EMBL" id="CARXXK010000001">
    <property type="protein sequence ID" value="CAI6349132.1"/>
    <property type="molecule type" value="Genomic_DNA"/>
</dbReference>
<evidence type="ECO:0000313" key="2">
    <source>
        <dbReference type="EMBL" id="CAI6349132.1"/>
    </source>
</evidence>
<evidence type="ECO:0000313" key="3">
    <source>
        <dbReference type="EMBL" id="CAI6356782.1"/>
    </source>
</evidence>
<dbReference type="Pfam" id="PF13358">
    <property type="entry name" value="DDE_3"/>
    <property type="match status" value="1"/>
</dbReference>
<evidence type="ECO:0000313" key="4">
    <source>
        <dbReference type="Proteomes" id="UP001160148"/>
    </source>
</evidence>
<accession>A0AAV0WLV2</accession>
<dbReference type="PANTHER" id="PTHR33939:SF1">
    <property type="entry name" value="DUF4371 DOMAIN-CONTAINING PROTEIN"/>
    <property type="match status" value="1"/>
</dbReference>
<organism evidence="3 4">
    <name type="scientific">Macrosiphum euphorbiae</name>
    <name type="common">potato aphid</name>
    <dbReference type="NCBI Taxonomy" id="13131"/>
    <lineage>
        <taxon>Eukaryota</taxon>
        <taxon>Metazoa</taxon>
        <taxon>Ecdysozoa</taxon>
        <taxon>Arthropoda</taxon>
        <taxon>Hexapoda</taxon>
        <taxon>Insecta</taxon>
        <taxon>Pterygota</taxon>
        <taxon>Neoptera</taxon>
        <taxon>Paraneoptera</taxon>
        <taxon>Hemiptera</taxon>
        <taxon>Sternorrhyncha</taxon>
        <taxon>Aphidomorpha</taxon>
        <taxon>Aphidoidea</taxon>
        <taxon>Aphididae</taxon>
        <taxon>Macrosiphini</taxon>
        <taxon>Macrosiphum</taxon>
    </lineage>
</organism>
<reference evidence="3 4" key="1">
    <citation type="submission" date="2023-01" db="EMBL/GenBank/DDBJ databases">
        <authorList>
            <person name="Whitehead M."/>
        </authorList>
    </citation>
    <scope>NUCLEOTIDE SEQUENCE [LARGE SCALE GENOMIC DNA]</scope>
</reference>
<sequence length="459" mass="53292">MDDPSHSGVDAGVSPVKKNKKGKFVCSRQKETIINVYKSILLQQPKIKYMDLVLSVCKTTGVGRNTVSKTISDYKNEGVLKSPNKTKIRASVFEKTDDFEKNAVRRKVHDFWFRRELPTIEKILTSINEDPDLPNFSHTTLYRLLKKLNFTFTKRGRNSAMLEKEEIVIWRNKYLENVRKYREEGRTIYYLDETWVNAGDVSNKIWVDNTIESGRDAFLKGLTVGATNPSGKGKRLIVLHIGSEEGFVPGGLLSFESKTKSNDYHDEMNGNTFFEWIQRVLPLLKDNSVIVMDNAPYHSVKAELCPTLNWKKADIEKWLDEKGEVYDKPLIKVRLMEIVNRIKPRYNKYVIDEYVKKHNRVVLRLPPYHCELNPIELAWSVVKKHVKMNNSTFKLQDVHKLLHDGIDRCTPEMWTNFISHVKKEEEKFWKIDFIVDDIMDNMGYTPMTITGETSSDSES</sequence>